<dbReference type="Pfam" id="PF00017">
    <property type="entry name" value="SH2"/>
    <property type="match status" value="1"/>
</dbReference>
<dbReference type="Proteomes" id="UP001488838">
    <property type="component" value="Unassembled WGS sequence"/>
</dbReference>
<gene>
    <name evidence="6" type="ORF">U0070_023987</name>
</gene>
<dbReference type="SUPFAM" id="SSF50729">
    <property type="entry name" value="PH domain-like"/>
    <property type="match status" value="1"/>
</dbReference>
<keyword evidence="3 4" id="KW-0727">SH2 domain</keyword>
<dbReference type="SUPFAM" id="SSF55550">
    <property type="entry name" value="SH2 domain"/>
    <property type="match status" value="1"/>
</dbReference>
<dbReference type="SUPFAM" id="SSF109805">
    <property type="entry name" value="Phenylalanine zipper"/>
    <property type="match status" value="1"/>
</dbReference>
<dbReference type="InterPro" id="IPR015012">
    <property type="entry name" value="Phe_ZIP"/>
</dbReference>
<dbReference type="InterPro" id="IPR036290">
    <property type="entry name" value="Phe_ZIP_sf"/>
</dbReference>
<dbReference type="Gene3D" id="2.30.29.30">
    <property type="entry name" value="Pleckstrin-homology domain (PH domain)/Phosphotyrosine-binding domain (PTB)"/>
    <property type="match status" value="1"/>
</dbReference>
<reference evidence="6 7" key="1">
    <citation type="journal article" date="2023" name="bioRxiv">
        <title>Conserved and derived expression patterns and positive selection on dental genes reveal complex evolutionary context of ever-growing rodent molars.</title>
        <authorList>
            <person name="Calamari Z.T."/>
            <person name="Song A."/>
            <person name="Cohen E."/>
            <person name="Akter M."/>
            <person name="Roy R.D."/>
            <person name="Hallikas O."/>
            <person name="Christensen M.M."/>
            <person name="Li P."/>
            <person name="Marangoni P."/>
            <person name="Jernvall J."/>
            <person name="Klein O.D."/>
        </authorList>
    </citation>
    <scope>NUCLEOTIDE SEQUENCE [LARGE SCALE GENOMIC DNA]</scope>
    <source>
        <strain evidence="6">V071</strain>
    </source>
</reference>
<keyword evidence="7" id="KW-1185">Reference proteome</keyword>
<dbReference type="EMBL" id="JBBHLL010000478">
    <property type="protein sequence ID" value="KAK7802088.1"/>
    <property type="molecule type" value="Genomic_DNA"/>
</dbReference>
<dbReference type="AlphaFoldDB" id="A0AAW0HKM7"/>
<name>A0AAW0HKM7_MYOGA</name>
<feature type="domain" description="SH2" evidence="5">
    <location>
        <begin position="329"/>
        <end position="394"/>
    </location>
</feature>
<dbReference type="InterPro" id="IPR030523">
    <property type="entry name" value="SH2B"/>
</dbReference>
<dbReference type="Pfam" id="PF08916">
    <property type="entry name" value="Phe_ZIP"/>
    <property type="match status" value="1"/>
</dbReference>
<keyword evidence="2" id="KW-0597">Phosphoprotein</keyword>
<dbReference type="Gene3D" id="6.10.140.110">
    <property type="match status" value="1"/>
</dbReference>
<dbReference type="GO" id="GO:0005068">
    <property type="term" value="F:transmembrane receptor protein tyrosine kinase adaptor activity"/>
    <property type="evidence" value="ECO:0007669"/>
    <property type="project" value="TreeGrafter"/>
</dbReference>
<evidence type="ECO:0000256" key="1">
    <source>
        <dbReference type="ARBA" id="ARBA00010220"/>
    </source>
</evidence>
<evidence type="ECO:0000313" key="7">
    <source>
        <dbReference type="Proteomes" id="UP001488838"/>
    </source>
</evidence>
<dbReference type="InterPro" id="IPR011993">
    <property type="entry name" value="PH-like_dom_sf"/>
</dbReference>
<dbReference type="InterPro" id="IPR036860">
    <property type="entry name" value="SH2_dom_sf"/>
</dbReference>
<dbReference type="PANTHER" id="PTHR10872">
    <property type="entry name" value="SH2B ADAPTER PROTEIN"/>
    <property type="match status" value="1"/>
</dbReference>
<evidence type="ECO:0000313" key="6">
    <source>
        <dbReference type="EMBL" id="KAK7802088.1"/>
    </source>
</evidence>
<sequence>CQEFYESHSRATALNLVGYFHLYLVSNPQYTEPGAEAAFSGHFLLQQHFKDEVVQASCSLSPPVLTPLSPSVKITPPYDFSLDSCRWVTQSEILYEASCSGEKPLTIPPQLVPCSGENLASGNHVRSSSPKWKQQLQLLWWCWRVGRGLTSDGTSPEERWTHHFESLRLSHGEGTLKDGAGMVQREEILSFVGLKKLPLTKSLKMPDRDNMLVVKIEGHLEYILETTDTLHVKTWVSDIQECLSPGTCPAISPHLMALPLASGNSFLTKDNTDNLELSFLNHSESAQPGSSAGTQQYYYFLPNCPLTFSLRRGPKREQLIPSQPLTLPWILQKQPQGHSCSRGSQRLVMEGSNGSHGVFLVHQSETRCGEYVLTFNLKGKAKHLHLSLNEEGHC</sequence>
<dbReference type="PANTHER" id="PTHR10872:SF3">
    <property type="entry name" value="SH2B ADAPTER PROTEIN 1"/>
    <property type="match status" value="1"/>
</dbReference>
<dbReference type="GO" id="GO:0035556">
    <property type="term" value="P:intracellular signal transduction"/>
    <property type="evidence" value="ECO:0007669"/>
    <property type="project" value="TreeGrafter"/>
</dbReference>
<accession>A0AAW0HKM7</accession>
<proteinExistence type="inferred from homology"/>
<dbReference type="GO" id="GO:0005886">
    <property type="term" value="C:plasma membrane"/>
    <property type="evidence" value="ECO:0007669"/>
    <property type="project" value="TreeGrafter"/>
</dbReference>
<evidence type="ECO:0000256" key="2">
    <source>
        <dbReference type="ARBA" id="ARBA00022553"/>
    </source>
</evidence>
<evidence type="ECO:0000256" key="3">
    <source>
        <dbReference type="ARBA" id="ARBA00022999"/>
    </source>
</evidence>
<feature type="non-terminal residue" evidence="6">
    <location>
        <position position="1"/>
    </location>
</feature>
<dbReference type="PROSITE" id="PS50001">
    <property type="entry name" value="SH2"/>
    <property type="match status" value="1"/>
</dbReference>
<evidence type="ECO:0000259" key="5">
    <source>
        <dbReference type="PROSITE" id="PS50001"/>
    </source>
</evidence>
<comment type="caution">
    <text evidence="6">The sequence shown here is derived from an EMBL/GenBank/DDBJ whole genome shotgun (WGS) entry which is preliminary data.</text>
</comment>
<dbReference type="Gene3D" id="3.30.505.10">
    <property type="entry name" value="SH2 domain"/>
    <property type="match status" value="1"/>
</dbReference>
<evidence type="ECO:0000256" key="4">
    <source>
        <dbReference type="PROSITE-ProRule" id="PRU00191"/>
    </source>
</evidence>
<dbReference type="InterPro" id="IPR000980">
    <property type="entry name" value="SH2"/>
</dbReference>
<protein>
    <recommendedName>
        <fullName evidence="5">SH2 domain-containing protein</fullName>
    </recommendedName>
</protein>
<organism evidence="6 7">
    <name type="scientific">Myodes glareolus</name>
    <name type="common">Bank vole</name>
    <name type="synonym">Clethrionomys glareolus</name>
    <dbReference type="NCBI Taxonomy" id="447135"/>
    <lineage>
        <taxon>Eukaryota</taxon>
        <taxon>Metazoa</taxon>
        <taxon>Chordata</taxon>
        <taxon>Craniata</taxon>
        <taxon>Vertebrata</taxon>
        <taxon>Euteleostomi</taxon>
        <taxon>Mammalia</taxon>
        <taxon>Eutheria</taxon>
        <taxon>Euarchontoglires</taxon>
        <taxon>Glires</taxon>
        <taxon>Rodentia</taxon>
        <taxon>Myomorpha</taxon>
        <taxon>Muroidea</taxon>
        <taxon>Cricetidae</taxon>
        <taxon>Arvicolinae</taxon>
        <taxon>Myodes</taxon>
    </lineage>
</organism>
<comment type="similarity">
    <text evidence="1">Belongs to the SH2B adapter family.</text>
</comment>